<dbReference type="InterPro" id="IPR001647">
    <property type="entry name" value="HTH_TetR"/>
</dbReference>
<dbReference type="PANTHER" id="PTHR30055">
    <property type="entry name" value="HTH-TYPE TRANSCRIPTIONAL REGULATOR RUTR"/>
    <property type="match status" value="1"/>
</dbReference>
<dbReference type="InterPro" id="IPR009057">
    <property type="entry name" value="Homeodomain-like_sf"/>
</dbReference>
<dbReference type="PANTHER" id="PTHR30055:SF241">
    <property type="entry name" value="TRANSCRIPTIONAL REGULATORY PROTEIN"/>
    <property type="match status" value="1"/>
</dbReference>
<proteinExistence type="predicted"/>
<dbReference type="Proteomes" id="UP000606172">
    <property type="component" value="Unassembled WGS sequence"/>
</dbReference>
<dbReference type="RefSeq" id="WP_204030520.1">
    <property type="nucleotide sequence ID" value="NZ_BOOW01000036.1"/>
</dbReference>
<evidence type="ECO:0000256" key="1">
    <source>
        <dbReference type="ARBA" id="ARBA00023125"/>
    </source>
</evidence>
<feature type="DNA-binding region" description="H-T-H motif" evidence="2">
    <location>
        <begin position="39"/>
        <end position="58"/>
    </location>
</feature>
<evidence type="ECO:0000256" key="2">
    <source>
        <dbReference type="PROSITE-ProRule" id="PRU00335"/>
    </source>
</evidence>
<name>A0A919RKD6_9ACTN</name>
<dbReference type="AlphaFoldDB" id="A0A919RKD6"/>
<dbReference type="GO" id="GO:0003700">
    <property type="term" value="F:DNA-binding transcription factor activity"/>
    <property type="evidence" value="ECO:0007669"/>
    <property type="project" value="TreeGrafter"/>
</dbReference>
<keyword evidence="1 2" id="KW-0238">DNA-binding</keyword>
<dbReference type="InterPro" id="IPR050109">
    <property type="entry name" value="HTH-type_TetR-like_transc_reg"/>
</dbReference>
<dbReference type="PRINTS" id="PR00455">
    <property type="entry name" value="HTHTETR"/>
</dbReference>
<feature type="domain" description="HTH tetR-type" evidence="3">
    <location>
        <begin position="16"/>
        <end position="76"/>
    </location>
</feature>
<comment type="caution">
    <text evidence="4">The sequence shown here is derived from an EMBL/GenBank/DDBJ whole genome shotgun (WGS) entry which is preliminary data.</text>
</comment>
<dbReference type="SUPFAM" id="SSF46689">
    <property type="entry name" value="Homeodomain-like"/>
    <property type="match status" value="1"/>
</dbReference>
<evidence type="ECO:0000259" key="3">
    <source>
        <dbReference type="PROSITE" id="PS50977"/>
    </source>
</evidence>
<dbReference type="PROSITE" id="PS50977">
    <property type="entry name" value="HTH_TETR_2"/>
    <property type="match status" value="1"/>
</dbReference>
<sequence length="213" mass="22317">MGATSEQPGRRATAKAHNRRRLLDAAADHLVRHGAGGPLLEEIAAQADLTKGAIYSIFKSKHGLLSALMADLVEQEACDMAVTPYGLNGDDRDLATALADYGRRYGDVIRRQMSNAALLLELELLLHSARSEAAAQEFPPRAEARVSALAGALAGRPRPDGTPLTSEHATVTATVVIAAMQGLAQHNSLGLYPVPVELFAGTAATLAALPVAP</sequence>
<dbReference type="Pfam" id="PF00440">
    <property type="entry name" value="TetR_N"/>
    <property type="match status" value="1"/>
</dbReference>
<reference evidence="4" key="1">
    <citation type="submission" date="2021-01" db="EMBL/GenBank/DDBJ databases">
        <title>Whole genome shotgun sequence of Sinosporangium siamense NBRC 109515.</title>
        <authorList>
            <person name="Komaki H."/>
            <person name="Tamura T."/>
        </authorList>
    </citation>
    <scope>NUCLEOTIDE SEQUENCE</scope>
    <source>
        <strain evidence="4">NBRC 109515</strain>
    </source>
</reference>
<accession>A0A919RKD6</accession>
<evidence type="ECO:0000313" key="5">
    <source>
        <dbReference type="Proteomes" id="UP000606172"/>
    </source>
</evidence>
<dbReference type="Gene3D" id="1.10.357.10">
    <property type="entry name" value="Tetracycline Repressor, domain 2"/>
    <property type="match status" value="1"/>
</dbReference>
<dbReference type="GO" id="GO:0000976">
    <property type="term" value="F:transcription cis-regulatory region binding"/>
    <property type="evidence" value="ECO:0007669"/>
    <property type="project" value="TreeGrafter"/>
</dbReference>
<keyword evidence="5" id="KW-1185">Reference proteome</keyword>
<protein>
    <submittedName>
        <fullName evidence="4">TetR family transcriptional regulator</fullName>
    </submittedName>
</protein>
<dbReference type="EMBL" id="BOOW01000036">
    <property type="protein sequence ID" value="GII95455.1"/>
    <property type="molecule type" value="Genomic_DNA"/>
</dbReference>
<gene>
    <name evidence="4" type="ORF">Ssi02_56860</name>
</gene>
<evidence type="ECO:0000313" key="4">
    <source>
        <dbReference type="EMBL" id="GII95455.1"/>
    </source>
</evidence>
<organism evidence="4 5">
    <name type="scientific">Sinosporangium siamense</name>
    <dbReference type="NCBI Taxonomy" id="1367973"/>
    <lineage>
        <taxon>Bacteria</taxon>
        <taxon>Bacillati</taxon>
        <taxon>Actinomycetota</taxon>
        <taxon>Actinomycetes</taxon>
        <taxon>Streptosporangiales</taxon>
        <taxon>Streptosporangiaceae</taxon>
        <taxon>Sinosporangium</taxon>
    </lineage>
</organism>